<feature type="compositionally biased region" description="Low complexity" evidence="10">
    <location>
        <begin position="980"/>
        <end position="1011"/>
    </location>
</feature>
<evidence type="ECO:0000256" key="10">
    <source>
        <dbReference type="SAM" id="MobiDB-lite"/>
    </source>
</evidence>
<evidence type="ECO:0000259" key="11">
    <source>
        <dbReference type="Pfam" id="PF09740"/>
    </source>
</evidence>
<keyword evidence="5" id="KW-0227">DNA damage</keyword>
<accession>D3BFQ6</accession>
<dbReference type="PANTHER" id="PTHR28670:SF1">
    <property type="entry name" value="UV-STIMULATED SCAFFOLD PROTEIN A"/>
    <property type="match status" value="1"/>
</dbReference>
<dbReference type="Pfam" id="PF20867">
    <property type="entry name" value="UVSSA_N"/>
    <property type="match status" value="1"/>
</dbReference>
<dbReference type="EMBL" id="ADBJ01000031">
    <property type="protein sequence ID" value="EFA79970.1"/>
    <property type="molecule type" value="Genomic_DNA"/>
</dbReference>
<evidence type="ECO:0000256" key="6">
    <source>
        <dbReference type="ARBA" id="ARBA00022771"/>
    </source>
</evidence>
<dbReference type="InParanoid" id="D3BFQ6"/>
<dbReference type="InterPro" id="IPR049431">
    <property type="entry name" value="UVSSA_C"/>
</dbReference>
<feature type="compositionally biased region" description="Basic and acidic residues" evidence="10">
    <location>
        <begin position="1163"/>
        <end position="1177"/>
    </location>
</feature>
<proteinExistence type="inferred from homology"/>
<feature type="region of interest" description="Disordered" evidence="10">
    <location>
        <begin position="914"/>
        <end position="938"/>
    </location>
</feature>
<feature type="compositionally biased region" description="Low complexity" evidence="10">
    <location>
        <begin position="796"/>
        <end position="805"/>
    </location>
</feature>
<evidence type="ECO:0000256" key="8">
    <source>
        <dbReference type="ARBA" id="ARBA00023054"/>
    </source>
</evidence>
<evidence type="ECO:0000256" key="9">
    <source>
        <dbReference type="ARBA" id="ARBA00023204"/>
    </source>
</evidence>
<organism evidence="12 13">
    <name type="scientific">Heterostelium pallidum (strain ATCC 26659 / Pp 5 / PN500)</name>
    <name type="common">Cellular slime mold</name>
    <name type="synonym">Polysphondylium pallidum</name>
    <dbReference type="NCBI Taxonomy" id="670386"/>
    <lineage>
        <taxon>Eukaryota</taxon>
        <taxon>Amoebozoa</taxon>
        <taxon>Evosea</taxon>
        <taxon>Eumycetozoa</taxon>
        <taxon>Dictyostelia</taxon>
        <taxon>Acytosteliales</taxon>
        <taxon>Acytosteliaceae</taxon>
        <taxon>Heterostelium</taxon>
    </lineage>
</organism>
<comment type="subcellular location">
    <subcellularLocation>
        <location evidence="1">Chromosome</location>
    </subcellularLocation>
</comment>
<dbReference type="InterPro" id="IPR008615">
    <property type="entry name" value="FNIP"/>
</dbReference>
<dbReference type="Pfam" id="PF09740">
    <property type="entry name" value="DUF2043"/>
    <property type="match status" value="1"/>
</dbReference>
<keyword evidence="9" id="KW-0234">DNA repair</keyword>
<dbReference type="InterPro" id="IPR049408">
    <property type="entry name" value="UVSSA_N_a-solenoid_rpt"/>
</dbReference>
<keyword evidence="13" id="KW-1185">Reference proteome</keyword>
<dbReference type="GeneID" id="31362272"/>
<protein>
    <submittedName>
        <fullName evidence="12">ENTH/VHS domain-containing protein</fullName>
    </submittedName>
</protein>
<evidence type="ECO:0000256" key="7">
    <source>
        <dbReference type="ARBA" id="ARBA00022833"/>
    </source>
</evidence>
<keyword evidence="6" id="KW-0863">Zinc-finger</keyword>
<dbReference type="RefSeq" id="XP_020432090.1">
    <property type="nucleotide sequence ID" value="XM_020577642.1"/>
</dbReference>
<comment type="similarity">
    <text evidence="2">Belongs to the UVSSA family.</text>
</comment>
<feature type="domain" description="UV-stimulated scaffold protein A C-terminal" evidence="11">
    <location>
        <begin position="1045"/>
        <end position="1146"/>
    </location>
</feature>
<name>D3BFQ6_HETP5</name>
<feature type="region of interest" description="Disordered" evidence="10">
    <location>
        <begin position="783"/>
        <end position="808"/>
    </location>
</feature>
<keyword evidence="3" id="KW-0158">Chromosome</keyword>
<feature type="region of interest" description="Disordered" evidence="10">
    <location>
        <begin position="972"/>
        <end position="1021"/>
    </location>
</feature>
<reference evidence="12 13" key="1">
    <citation type="journal article" date="2011" name="Genome Res.">
        <title>Phylogeny-wide analysis of social amoeba genomes highlights ancient origins for complex intercellular communication.</title>
        <authorList>
            <person name="Heidel A.J."/>
            <person name="Lawal H.M."/>
            <person name="Felder M."/>
            <person name="Schilde C."/>
            <person name="Helps N.R."/>
            <person name="Tunggal B."/>
            <person name="Rivero F."/>
            <person name="John U."/>
            <person name="Schleicher M."/>
            <person name="Eichinger L."/>
            <person name="Platzer M."/>
            <person name="Noegel A.A."/>
            <person name="Schaap P."/>
            <person name="Gloeckner G."/>
        </authorList>
    </citation>
    <scope>NUCLEOTIDE SEQUENCE [LARGE SCALE GENOMIC DNA]</scope>
    <source>
        <strain evidence="13">ATCC 26659 / Pp 5 / PN500</strain>
    </source>
</reference>
<dbReference type="GO" id="GO:0006283">
    <property type="term" value="P:transcription-coupled nucleotide-excision repair"/>
    <property type="evidence" value="ECO:0007669"/>
    <property type="project" value="TreeGrafter"/>
</dbReference>
<dbReference type="AlphaFoldDB" id="D3BFQ6"/>
<dbReference type="GO" id="GO:0008270">
    <property type="term" value="F:zinc ion binding"/>
    <property type="evidence" value="ECO:0007669"/>
    <property type="project" value="UniProtKB-KW"/>
</dbReference>
<keyword evidence="8" id="KW-0175">Coiled coil</keyword>
<feature type="compositionally biased region" description="Low complexity" evidence="10">
    <location>
        <begin position="924"/>
        <end position="934"/>
    </location>
</feature>
<dbReference type="STRING" id="670386.D3BFQ6"/>
<dbReference type="Pfam" id="PF05725">
    <property type="entry name" value="FNIP"/>
    <property type="match status" value="3"/>
</dbReference>
<dbReference type="GO" id="GO:0009411">
    <property type="term" value="P:response to UV"/>
    <property type="evidence" value="ECO:0007669"/>
    <property type="project" value="InterPro"/>
</dbReference>
<feature type="region of interest" description="Disordered" evidence="10">
    <location>
        <begin position="1140"/>
        <end position="1195"/>
    </location>
</feature>
<sequence length="1209" mass="139480">MSIPSVTENEEEIESKIEKDFESSLKRFGVSDSSINHFMNGDGMLFTRSQPTKEELEQHKQALDKQGDYFLMDIKLSNNHNHHNNNKSVKVKEEYLNSLIISSNSKNVDNNNENHLLVNFSHLLLQKIINEFESNLDRIVFTLICKRWYDQRNKILTFNKDRLLITCNVDALYKFQMKSYLNLFRQSLVQNDINRKSSTLGINCSRLDLVGYDYYVLIDSNDEIEKIKIPSDVRKLCFSNFFNDSLAHWKGLIERTNITSLEVGFEFNQPIRPGTLPSNLREFVSNLEDEFYYDHTYIPEKGLSFFPMTLHTIEAPATWLSLLKRLPSLQTLLMDRENQPALTMSDFPDTLTELDFNGNCYALNPQVIPLSIRHLNLSGCKYSLETIDPDTQERTLFFSEHANFETLDLGRGVVDNTILPGQLPKRIRKLVMNSYRDTLQPGSIPDGVEILEMGTPLGFKAGIVPASVRELTLNSEHSKQPLVGGAIPNTVEKLKLVYYTQRIGERVLPDSIKHLDITTELLKLNKIDDFVPMTTSTIFIRGLHAQYELRRLDSHQFILMETFKKAINLGIIQSDHFNYLCGPTKTGSLELSKEHVNALKSIVRQSNLYVKCAHDLCMEKLASKHCQVRLSALNIINELFMRSKYFRELLCEQLTVLFENAVGTDATKPLPPPAQTALFMRPKALEYIERWYEAFGEHYMHLRIGYHYLKNSLKIQFPDVRNQQLQRSRAEDERKEKTQQLLKTKYNQLRLEFDGIRAKIDKQLDVLDGLFGKLIPSDSNFDDLFKDNNDNEDDNNNNNNSQGSNKETAQYQDEIVREGGFGNFNYEIEVTVEKDDIENISKSITIDKKIEKQMIDNLEEIERMQLLIVNDWYTTLIKIDLSAQSNTEYSNYLRQVIDLQSRINNIKSRCNEVNIKVPPPNEKNNNNNNNNNNNEASYIDDEGNEMEMVGGDNNNNNNEDDEYADIEFEQVTSNNDDDNNNNNNNYNNYKRSKTTRTTTTTTTITTTTSTTNSPPKLHKPYLGNDIAPPSVDELPDDESIEDLYKRAPVVETHPSLMHWGKKEINLHKGLEVEHRFLGAANSEPMVPISTFVTLNQMTTVYEPPVVVIKACRFPMKNGELCPRRDLKICPFHGKIIDRDEQGYPSKELSQSEIEEINATKPISNKEKQKEKEKEKEKEKKKRKSTSGLEPLNRDPLRERIDQLSYVYLN</sequence>
<gene>
    <name evidence="12" type="ORF">PPL_06791</name>
</gene>
<keyword evidence="7" id="KW-0862">Zinc</keyword>
<dbReference type="GO" id="GO:0000993">
    <property type="term" value="F:RNA polymerase II complex binding"/>
    <property type="evidence" value="ECO:0007669"/>
    <property type="project" value="TreeGrafter"/>
</dbReference>
<evidence type="ECO:0000256" key="2">
    <source>
        <dbReference type="ARBA" id="ARBA00009240"/>
    </source>
</evidence>
<evidence type="ECO:0000256" key="1">
    <source>
        <dbReference type="ARBA" id="ARBA00004286"/>
    </source>
</evidence>
<evidence type="ECO:0000313" key="12">
    <source>
        <dbReference type="EMBL" id="EFA79970.1"/>
    </source>
</evidence>
<evidence type="ECO:0000313" key="13">
    <source>
        <dbReference type="Proteomes" id="UP000001396"/>
    </source>
</evidence>
<dbReference type="InterPro" id="IPR018610">
    <property type="entry name" value="UVSSA"/>
</dbReference>
<evidence type="ECO:0000256" key="4">
    <source>
        <dbReference type="ARBA" id="ARBA00022723"/>
    </source>
</evidence>
<dbReference type="Proteomes" id="UP000001396">
    <property type="component" value="Unassembled WGS sequence"/>
</dbReference>
<evidence type="ECO:0000256" key="3">
    <source>
        <dbReference type="ARBA" id="ARBA00022454"/>
    </source>
</evidence>
<dbReference type="GO" id="GO:0005694">
    <property type="term" value="C:chromosome"/>
    <property type="evidence" value="ECO:0007669"/>
    <property type="project" value="UniProtKB-SubCell"/>
</dbReference>
<evidence type="ECO:0000256" key="5">
    <source>
        <dbReference type="ARBA" id="ARBA00022763"/>
    </source>
</evidence>
<dbReference type="PANTHER" id="PTHR28670">
    <property type="entry name" value="UV-STIMULATED SCAFFOLD PROTEIN A"/>
    <property type="match status" value="1"/>
</dbReference>
<keyword evidence="4" id="KW-0479">Metal-binding</keyword>
<comment type="caution">
    <text evidence="12">The sequence shown here is derived from an EMBL/GenBank/DDBJ whole genome shotgun (WGS) entry which is preliminary data.</text>
</comment>